<dbReference type="EMBL" id="LAVV01008313">
    <property type="protein sequence ID" value="KNZ53143.1"/>
    <property type="molecule type" value="Genomic_DNA"/>
</dbReference>
<dbReference type="Proteomes" id="UP000037035">
    <property type="component" value="Unassembled WGS sequence"/>
</dbReference>
<dbReference type="AlphaFoldDB" id="A0A0L6UX77"/>
<comment type="caution">
    <text evidence="1">The sequence shown here is derived from an EMBL/GenBank/DDBJ whole genome shotgun (WGS) entry which is preliminary data.</text>
</comment>
<proteinExistence type="predicted"/>
<keyword evidence="2" id="KW-1185">Reference proteome</keyword>
<evidence type="ECO:0000313" key="1">
    <source>
        <dbReference type="EMBL" id="KNZ53143.1"/>
    </source>
</evidence>
<evidence type="ECO:0000313" key="2">
    <source>
        <dbReference type="Proteomes" id="UP000037035"/>
    </source>
</evidence>
<dbReference type="VEuPathDB" id="FungiDB:VP01_332g1"/>
<sequence length="582" mass="65957">MSPVIRCLLIGPGVCILHSDCAKTSTYANRLSLDDSLAGACCMSTAGKGRGYLVGCVYEASVYHVLEVQLRKLGSSEGVDLVARFRTEELGSRQPNDFGIKTSSRNSPGTQKQIWIRQGQEGNTCWKRYNRIHKAEQRSFDKQINIGRMWIEDDKCVEKTASVEGLDGSAKYNHLAEGLLLWWVDYLRSHLRAIKLPMALRELENQSTVKICTLVFMLHFKGGIRSTTRYFSLLISMEYCLGIQLFYRLNDGKVLYRLCVVFPKKLVVFETNSILIGLEILIPNFALVRACKRTACGEIPESIHWMGMSEKYGKATLGISFLSAASKSKIKFIVWDSGLRVLKMLHSMEWAHQEVGCHADDFWEKNIFDPCFPQRYLLLKSALDKLTCSMLQPSCHLNYTFACVDFLYSHCAFCTVTVHQNLVESLWEKGGPKALLNILNVNCRQASFFLQCSSIIPHHNLRFNNMPERVGITWECKPTKNPMRGELYFWFIFYVIKTFGNSEKNIFKDDVPSPSAIGCQFLLKWVCFESILKSIEYTKVFKLIEFSTSPNLEKMKPGAANAPPPLPSPGSSSNFCCVPRGQ</sequence>
<gene>
    <name evidence="1" type="ORF">VP01_332g1</name>
</gene>
<protein>
    <submittedName>
        <fullName evidence="1">Putative signal peptide protein</fullName>
    </submittedName>
</protein>
<name>A0A0L6UX77_9BASI</name>
<reference evidence="1 2" key="1">
    <citation type="submission" date="2015-08" db="EMBL/GenBank/DDBJ databases">
        <title>Next Generation Sequencing and Analysis of the Genome of Puccinia sorghi L Schw, the Causal Agent of Maize Common Rust.</title>
        <authorList>
            <person name="Rochi L."/>
            <person name="Burguener G."/>
            <person name="Darino M."/>
            <person name="Turjanski A."/>
            <person name="Kreff E."/>
            <person name="Dieguez M.J."/>
            <person name="Sacco F."/>
        </authorList>
    </citation>
    <scope>NUCLEOTIDE SEQUENCE [LARGE SCALE GENOMIC DNA]</scope>
    <source>
        <strain evidence="1 2">RO10H11247</strain>
    </source>
</reference>
<organism evidence="1 2">
    <name type="scientific">Puccinia sorghi</name>
    <dbReference type="NCBI Taxonomy" id="27349"/>
    <lineage>
        <taxon>Eukaryota</taxon>
        <taxon>Fungi</taxon>
        <taxon>Dikarya</taxon>
        <taxon>Basidiomycota</taxon>
        <taxon>Pucciniomycotina</taxon>
        <taxon>Pucciniomycetes</taxon>
        <taxon>Pucciniales</taxon>
        <taxon>Pucciniaceae</taxon>
        <taxon>Puccinia</taxon>
    </lineage>
</organism>
<accession>A0A0L6UX77</accession>